<organism evidence="7 8">
    <name type="scientific">Uliginosibacterium silvisoli</name>
    <dbReference type="NCBI Taxonomy" id="3114758"/>
    <lineage>
        <taxon>Bacteria</taxon>
        <taxon>Pseudomonadati</taxon>
        <taxon>Pseudomonadota</taxon>
        <taxon>Betaproteobacteria</taxon>
        <taxon>Rhodocyclales</taxon>
        <taxon>Zoogloeaceae</taxon>
        <taxon>Uliginosibacterium</taxon>
    </lineage>
</organism>
<evidence type="ECO:0000256" key="4">
    <source>
        <dbReference type="ARBA" id="ARBA00022989"/>
    </source>
</evidence>
<evidence type="ECO:0000313" key="8">
    <source>
        <dbReference type="Proteomes" id="UP001331561"/>
    </source>
</evidence>
<accession>A0ABU6JYP2</accession>
<evidence type="ECO:0000256" key="2">
    <source>
        <dbReference type="ARBA" id="ARBA00022475"/>
    </source>
</evidence>
<protein>
    <recommendedName>
        <fullName evidence="9">Membrane protein involved in the export of O-antigen and teichoic acid</fullName>
    </recommendedName>
</protein>
<dbReference type="PANTHER" id="PTHR30250:SF11">
    <property type="entry name" value="O-ANTIGEN TRANSPORTER-RELATED"/>
    <property type="match status" value="1"/>
</dbReference>
<dbReference type="Proteomes" id="UP001331561">
    <property type="component" value="Unassembled WGS sequence"/>
</dbReference>
<evidence type="ECO:0000256" key="6">
    <source>
        <dbReference type="SAM" id="Phobius"/>
    </source>
</evidence>
<dbReference type="PANTHER" id="PTHR30250">
    <property type="entry name" value="PST FAMILY PREDICTED COLANIC ACID TRANSPORTER"/>
    <property type="match status" value="1"/>
</dbReference>
<feature type="transmembrane region" description="Helical" evidence="6">
    <location>
        <begin position="149"/>
        <end position="169"/>
    </location>
</feature>
<keyword evidence="2" id="KW-1003">Cell membrane</keyword>
<evidence type="ECO:0000256" key="3">
    <source>
        <dbReference type="ARBA" id="ARBA00022692"/>
    </source>
</evidence>
<dbReference type="RefSeq" id="WP_327597375.1">
    <property type="nucleotide sequence ID" value="NZ_JAYXHS010000001.1"/>
</dbReference>
<keyword evidence="8" id="KW-1185">Reference proteome</keyword>
<feature type="transmembrane region" description="Helical" evidence="6">
    <location>
        <begin position="125"/>
        <end position="143"/>
    </location>
</feature>
<evidence type="ECO:0000256" key="1">
    <source>
        <dbReference type="ARBA" id="ARBA00004651"/>
    </source>
</evidence>
<evidence type="ECO:0000256" key="5">
    <source>
        <dbReference type="ARBA" id="ARBA00023136"/>
    </source>
</evidence>
<feature type="transmembrane region" description="Helical" evidence="6">
    <location>
        <begin position="59"/>
        <end position="78"/>
    </location>
</feature>
<feature type="transmembrane region" description="Helical" evidence="6">
    <location>
        <begin position="311"/>
        <end position="331"/>
    </location>
</feature>
<dbReference type="InterPro" id="IPR050833">
    <property type="entry name" value="Poly_Biosynth_Transport"/>
</dbReference>
<feature type="transmembrane region" description="Helical" evidence="6">
    <location>
        <begin position="285"/>
        <end position="305"/>
    </location>
</feature>
<proteinExistence type="predicted"/>
<name>A0ABU6JYP2_9RHOO</name>
<keyword evidence="4 6" id="KW-1133">Transmembrane helix</keyword>
<dbReference type="EMBL" id="JAYXHS010000001">
    <property type="protein sequence ID" value="MEC5384396.1"/>
    <property type="molecule type" value="Genomic_DNA"/>
</dbReference>
<reference evidence="7 8" key="1">
    <citation type="submission" date="2024-01" db="EMBL/GenBank/DDBJ databases">
        <title>Uliginosibacterium soil sp. nov.</title>
        <authorList>
            <person name="Lv Y."/>
        </authorList>
    </citation>
    <scope>NUCLEOTIDE SEQUENCE [LARGE SCALE GENOMIC DNA]</scope>
    <source>
        <strain evidence="7 8">H3</strain>
    </source>
</reference>
<evidence type="ECO:0000313" key="7">
    <source>
        <dbReference type="EMBL" id="MEC5384396.1"/>
    </source>
</evidence>
<gene>
    <name evidence="7" type="ORF">VVD49_01605</name>
</gene>
<feature type="transmembrane region" description="Helical" evidence="6">
    <location>
        <begin position="369"/>
        <end position="389"/>
    </location>
</feature>
<keyword evidence="5 6" id="KW-0472">Membrane</keyword>
<comment type="caution">
    <text evidence="7">The sequence shown here is derived from an EMBL/GenBank/DDBJ whole genome shotgun (WGS) entry which is preliminary data.</text>
</comment>
<evidence type="ECO:0008006" key="9">
    <source>
        <dbReference type="Google" id="ProtNLM"/>
    </source>
</evidence>
<sequence>MLARLAGAHWLGAYTAVLNTAAAVTSPVSQVLANNATLTAAHAHREGLSQFRAHAKGHLLLGTILSLLACMLFAWLQWDVIGGGSRVTWGLMLVAGCCVASGQVIAGIVQGFYQGAGRFLTAARVTAAVAVSTGVLVLPAVWLGGVHGALMVAAIVAIVPGFLLWGGIFRGSGWNEAGGLPLVKKLEAPLPEALRRLWRACPSVGATGVNAAVNWLCTIYLVQQGHGLTGVGVVAVATQWSTLLLMPATSWGGLTLKALTDSVASGRPAEVRETIWRQILKNVRVTAIMALVLTLVSGLIAKAYGLADSDLGLLLCVNAAAATVAAANNVFERLLVCLDAQSMWFVYSLMAFAAQLAITAIFIHRGLVFVAVGVLLAGVLQGLLCSMSLRSLLKRVRL</sequence>
<feature type="transmembrane region" description="Helical" evidence="6">
    <location>
        <begin position="90"/>
        <end position="113"/>
    </location>
</feature>
<keyword evidence="3 6" id="KW-0812">Transmembrane</keyword>
<comment type="subcellular location">
    <subcellularLocation>
        <location evidence="1">Cell membrane</location>
        <topology evidence="1">Multi-pass membrane protein</topology>
    </subcellularLocation>
</comment>
<feature type="transmembrane region" description="Helical" evidence="6">
    <location>
        <begin position="343"/>
        <end position="363"/>
    </location>
</feature>